<protein>
    <submittedName>
        <fullName evidence="2">Uncharacterized protein</fullName>
    </submittedName>
</protein>
<proteinExistence type="predicted"/>
<reference evidence="2" key="1">
    <citation type="journal article" date="2020" name="Stud. Mycol.">
        <title>101 Dothideomycetes genomes: a test case for predicting lifestyles and emergence of pathogens.</title>
        <authorList>
            <person name="Haridas S."/>
            <person name="Albert R."/>
            <person name="Binder M."/>
            <person name="Bloem J."/>
            <person name="Labutti K."/>
            <person name="Salamov A."/>
            <person name="Andreopoulos B."/>
            <person name="Baker S."/>
            <person name="Barry K."/>
            <person name="Bills G."/>
            <person name="Bluhm B."/>
            <person name="Cannon C."/>
            <person name="Castanera R."/>
            <person name="Culley D."/>
            <person name="Daum C."/>
            <person name="Ezra D."/>
            <person name="Gonzalez J."/>
            <person name="Henrissat B."/>
            <person name="Kuo A."/>
            <person name="Liang C."/>
            <person name="Lipzen A."/>
            <person name="Lutzoni F."/>
            <person name="Magnuson J."/>
            <person name="Mondo S."/>
            <person name="Nolan M."/>
            <person name="Ohm R."/>
            <person name="Pangilinan J."/>
            <person name="Park H.-J."/>
            <person name="Ramirez L."/>
            <person name="Alfaro M."/>
            <person name="Sun H."/>
            <person name="Tritt A."/>
            <person name="Yoshinaga Y."/>
            <person name="Zwiers L.-H."/>
            <person name="Turgeon B."/>
            <person name="Goodwin S."/>
            <person name="Spatafora J."/>
            <person name="Crous P."/>
            <person name="Grigoriev I."/>
        </authorList>
    </citation>
    <scope>NUCLEOTIDE SEQUENCE</scope>
    <source>
        <strain evidence="2">CBS 125425</strain>
    </source>
</reference>
<dbReference type="EMBL" id="ML996259">
    <property type="protein sequence ID" value="KAF2729009.1"/>
    <property type="molecule type" value="Genomic_DNA"/>
</dbReference>
<evidence type="ECO:0000313" key="2">
    <source>
        <dbReference type="EMBL" id="KAF2729009.1"/>
    </source>
</evidence>
<evidence type="ECO:0000313" key="3">
    <source>
        <dbReference type="Proteomes" id="UP000799444"/>
    </source>
</evidence>
<organism evidence="2 3">
    <name type="scientific">Polyplosphaeria fusca</name>
    <dbReference type="NCBI Taxonomy" id="682080"/>
    <lineage>
        <taxon>Eukaryota</taxon>
        <taxon>Fungi</taxon>
        <taxon>Dikarya</taxon>
        <taxon>Ascomycota</taxon>
        <taxon>Pezizomycotina</taxon>
        <taxon>Dothideomycetes</taxon>
        <taxon>Pleosporomycetidae</taxon>
        <taxon>Pleosporales</taxon>
        <taxon>Tetraplosphaeriaceae</taxon>
        <taxon>Polyplosphaeria</taxon>
    </lineage>
</organism>
<evidence type="ECO:0000256" key="1">
    <source>
        <dbReference type="SAM" id="MobiDB-lite"/>
    </source>
</evidence>
<accession>A0A9P4QM26</accession>
<comment type="caution">
    <text evidence="2">The sequence shown here is derived from an EMBL/GenBank/DDBJ whole genome shotgun (WGS) entry which is preliminary data.</text>
</comment>
<dbReference type="Proteomes" id="UP000799444">
    <property type="component" value="Unassembled WGS sequence"/>
</dbReference>
<keyword evidence="3" id="KW-1185">Reference proteome</keyword>
<name>A0A9P4QM26_9PLEO</name>
<sequence>MGQEGGLSTLGGARVDTLLQSEKALLSFVVGQAQPIPRPTVSDAHDGTAIPNPHPQPKHPISWPCSSSLASTCWTTTTWFRSPARAATNYIVEHGGPRFASQADAVVCPSPNRRLCLCRRGQSRKFSLPLTLLSSGCRRPEFQKQNEGPQTPSASVGTACQTAPRVACGAPKQVTLLSGTRREWDACGIGVGFKLPAPARHQSIAPSVFSLHHCISTRLLPCGIITRVYLLPWTIVNGETFCVCHSMGKAPRHRLAQSWRQLMLSAPD</sequence>
<gene>
    <name evidence="2" type="ORF">EJ04DRAFT_82987</name>
</gene>
<dbReference type="AlphaFoldDB" id="A0A9P4QM26"/>
<feature type="region of interest" description="Disordered" evidence="1">
    <location>
        <begin position="40"/>
        <end position="61"/>
    </location>
</feature>